<keyword evidence="1" id="KW-1133">Transmembrane helix</keyword>
<dbReference type="KEGG" id="sgbi:P3F81_01400"/>
<dbReference type="InterPro" id="IPR009936">
    <property type="entry name" value="DUF1468"/>
</dbReference>
<evidence type="ECO:0000313" key="3">
    <source>
        <dbReference type="EMBL" id="WIW71007.1"/>
    </source>
</evidence>
<dbReference type="AlphaFoldDB" id="A0A9Y2AIN9"/>
<evidence type="ECO:0000313" key="4">
    <source>
        <dbReference type="Proteomes" id="UP001243623"/>
    </source>
</evidence>
<name>A0A9Y2AIN9_9FIRM</name>
<feature type="transmembrane region" description="Helical" evidence="1">
    <location>
        <begin position="116"/>
        <end position="135"/>
    </location>
</feature>
<keyword evidence="1" id="KW-0812">Transmembrane</keyword>
<dbReference type="Pfam" id="PF07331">
    <property type="entry name" value="TctB"/>
    <property type="match status" value="1"/>
</dbReference>
<feature type="transmembrane region" description="Helical" evidence="1">
    <location>
        <begin position="36"/>
        <end position="54"/>
    </location>
</feature>
<sequence>MTEKILTAMFAIVSLLYLYFAHQLSFGSLQNPQSGFLPITIGIIAIILSFILIIKQLRSTKAESAESVNWTKFTFILLGLIFYILFFKFLGYFFSTLFFLFYLLKIASEKTDRWNPFIISFISSTSFYLLFKYYLDVTLP</sequence>
<proteinExistence type="predicted"/>
<feature type="transmembrane region" description="Helical" evidence="1">
    <location>
        <begin position="75"/>
        <end position="104"/>
    </location>
</feature>
<accession>A0A9Y2AIN9</accession>
<keyword evidence="1" id="KW-0472">Membrane</keyword>
<organism evidence="3 4">
    <name type="scientific">Selenobaculum gibii</name>
    <dbReference type="NCBI Taxonomy" id="3054208"/>
    <lineage>
        <taxon>Bacteria</taxon>
        <taxon>Bacillati</taxon>
        <taxon>Bacillota</taxon>
        <taxon>Negativicutes</taxon>
        <taxon>Selenomonadales</taxon>
        <taxon>Selenomonadaceae</taxon>
        <taxon>Selenobaculum</taxon>
    </lineage>
</organism>
<dbReference type="Proteomes" id="UP001243623">
    <property type="component" value="Chromosome"/>
</dbReference>
<protein>
    <submittedName>
        <fullName evidence="3">Tripartite tricarboxylate transporter TctB family protein</fullName>
    </submittedName>
</protein>
<feature type="domain" description="DUF1468" evidence="2">
    <location>
        <begin position="8"/>
        <end position="140"/>
    </location>
</feature>
<gene>
    <name evidence="3" type="ORF">P3F81_01400</name>
</gene>
<reference evidence="3" key="1">
    <citation type="submission" date="2023-03" db="EMBL/GenBank/DDBJ databases">
        <title>Selenobaculum gbiensis gen. nov. sp. nov., a new bacterium isolated from the gut microbiota of IBD patient.</title>
        <authorList>
            <person name="Yeo S."/>
            <person name="Park H."/>
            <person name="Huh C.S."/>
        </authorList>
    </citation>
    <scope>NUCLEOTIDE SEQUENCE</scope>
    <source>
        <strain evidence="3">ICN-92133</strain>
    </source>
</reference>
<evidence type="ECO:0000259" key="2">
    <source>
        <dbReference type="Pfam" id="PF07331"/>
    </source>
</evidence>
<dbReference type="EMBL" id="CP120678">
    <property type="protein sequence ID" value="WIW71007.1"/>
    <property type="molecule type" value="Genomic_DNA"/>
</dbReference>
<feature type="transmembrane region" description="Helical" evidence="1">
    <location>
        <begin position="5"/>
        <end position="24"/>
    </location>
</feature>
<dbReference type="RefSeq" id="WP_147667051.1">
    <property type="nucleotide sequence ID" value="NZ_CP120678.1"/>
</dbReference>
<evidence type="ECO:0000256" key="1">
    <source>
        <dbReference type="SAM" id="Phobius"/>
    </source>
</evidence>
<keyword evidence="4" id="KW-1185">Reference proteome</keyword>